<reference evidence="1" key="1">
    <citation type="submission" date="2024-12" db="EMBL/GenBank/DDBJ databases">
        <authorList>
            <person name="Wu N."/>
        </authorList>
    </citation>
    <scope>NUCLEOTIDE SEQUENCE</scope>
    <source>
        <strain evidence="1">P15</strain>
    </source>
</reference>
<sequence length="338" mass="38508">MNVGLFTSVYFNNIGNAFIDLGAEATIKKALPEGSGLVKISQCANFAASMGRFFMLKEKPAVNWVWTHTMQKFAHKLHDKSYNAIETLDVFSPVSMVDLDYLIIPGCVLTVPFFTIYGGLLEKKVSQGCKLVFLGVSGNFYTDYEVEFVSRFLEKLKPYAIITRDSIAFSHYNKYSKFVYNGIDNVFFANHLDIPRVKTEFDSYFVVNIEEPKNADKKAKLVEKLREENKNIIFTNHKPFPYTKVSKMVKEGRTIISDYPLDYLLIYRNADTVYSDRVHACIPTLSFGNKAVLLSDSPRRALFGNVGIKEITREPMKVNDLDLLQQKQVDFLTKILTA</sequence>
<name>A0ACC7NW42_9BACL</name>
<protein>
    <submittedName>
        <fullName evidence="1">Polysaccharide pyruvyl transferase family protein</fullName>
    </submittedName>
</protein>
<gene>
    <name evidence="1" type="ORF">ACI1P1_10460</name>
</gene>
<keyword evidence="2" id="KW-1185">Reference proteome</keyword>
<dbReference type="EMBL" id="JBJURJ010000006">
    <property type="protein sequence ID" value="MFM9328710.1"/>
    <property type="molecule type" value="Genomic_DNA"/>
</dbReference>
<evidence type="ECO:0000313" key="1">
    <source>
        <dbReference type="EMBL" id="MFM9328710.1"/>
    </source>
</evidence>
<evidence type="ECO:0000313" key="2">
    <source>
        <dbReference type="Proteomes" id="UP001631969"/>
    </source>
</evidence>
<comment type="caution">
    <text evidence="1">The sequence shown here is derived from an EMBL/GenBank/DDBJ whole genome shotgun (WGS) entry which is preliminary data.</text>
</comment>
<keyword evidence="1" id="KW-0808">Transferase</keyword>
<dbReference type="Proteomes" id="UP001631969">
    <property type="component" value="Unassembled WGS sequence"/>
</dbReference>
<organism evidence="1 2">
    <name type="scientific">Paenibacillus mesotrionivorans</name>
    <dbReference type="NCBI Taxonomy" id="3160968"/>
    <lineage>
        <taxon>Bacteria</taxon>
        <taxon>Bacillati</taxon>
        <taxon>Bacillota</taxon>
        <taxon>Bacilli</taxon>
        <taxon>Bacillales</taxon>
        <taxon>Paenibacillaceae</taxon>
        <taxon>Paenibacillus</taxon>
    </lineage>
</organism>
<accession>A0ACC7NW42</accession>
<proteinExistence type="predicted"/>